<reference evidence="8 9" key="1">
    <citation type="journal article" date="2015" name="Genome Announc.">
        <title>Expanding the biotechnology potential of lactobacilli through comparative genomics of 213 strains and associated genera.</title>
        <authorList>
            <person name="Sun Z."/>
            <person name="Harris H.M."/>
            <person name="McCann A."/>
            <person name="Guo C."/>
            <person name="Argimon S."/>
            <person name="Zhang W."/>
            <person name="Yang X."/>
            <person name="Jeffery I.B."/>
            <person name="Cooney J.C."/>
            <person name="Kagawa T.F."/>
            <person name="Liu W."/>
            <person name="Song Y."/>
            <person name="Salvetti E."/>
            <person name="Wrobel A."/>
            <person name="Rasinkangas P."/>
            <person name="Parkhill J."/>
            <person name="Rea M.C."/>
            <person name="O'Sullivan O."/>
            <person name="Ritari J."/>
            <person name="Douillard F.P."/>
            <person name="Paul Ross R."/>
            <person name="Yang R."/>
            <person name="Briner A.E."/>
            <person name="Felis G.E."/>
            <person name="de Vos W.M."/>
            <person name="Barrangou R."/>
            <person name="Klaenhammer T.R."/>
            <person name="Caufield P.W."/>
            <person name="Cui Y."/>
            <person name="Zhang H."/>
            <person name="O'Toole P.W."/>
        </authorList>
    </citation>
    <scope>NUCLEOTIDE SEQUENCE [LARGE SCALE GENOMIC DNA]</scope>
    <source>
        <strain evidence="8 9">DSM 20653</strain>
    </source>
</reference>
<gene>
    <name evidence="8" type="ORF">FC64_GL000801</name>
</gene>
<comment type="subcellular location">
    <subcellularLocation>
        <location evidence="1">Endomembrane system</location>
        <topology evidence="1">Multi-pass membrane protein</topology>
    </subcellularLocation>
</comment>
<dbReference type="PANTHER" id="PTHR32322:SF2">
    <property type="entry name" value="EAMA DOMAIN-CONTAINING PROTEIN"/>
    <property type="match status" value="1"/>
</dbReference>
<dbReference type="Pfam" id="PF00892">
    <property type="entry name" value="EamA"/>
    <property type="match status" value="2"/>
</dbReference>
<feature type="transmembrane region" description="Helical" evidence="6">
    <location>
        <begin position="71"/>
        <end position="92"/>
    </location>
</feature>
<name>A0A0R1ZET0_9LACO</name>
<protein>
    <submittedName>
        <fullName evidence="8">DMT family permease</fullName>
    </submittedName>
</protein>
<feature type="transmembrane region" description="Helical" evidence="6">
    <location>
        <begin position="132"/>
        <end position="149"/>
    </location>
</feature>
<feature type="transmembrane region" description="Helical" evidence="6">
    <location>
        <begin position="269"/>
        <end position="290"/>
    </location>
</feature>
<dbReference type="AlphaFoldDB" id="A0A0R1ZET0"/>
<evidence type="ECO:0000256" key="1">
    <source>
        <dbReference type="ARBA" id="ARBA00004127"/>
    </source>
</evidence>
<keyword evidence="9" id="KW-1185">Reference proteome</keyword>
<comment type="similarity">
    <text evidence="2">Belongs to the EamA transporter family.</text>
</comment>
<feature type="domain" description="EamA" evidence="7">
    <location>
        <begin position="6"/>
        <end position="143"/>
    </location>
</feature>
<feature type="domain" description="EamA" evidence="7">
    <location>
        <begin position="156"/>
        <end position="311"/>
    </location>
</feature>
<comment type="caution">
    <text evidence="8">The sequence shown here is derived from an EMBL/GenBank/DDBJ whole genome shotgun (WGS) entry which is preliminary data.</text>
</comment>
<feature type="transmembrane region" description="Helical" evidence="6">
    <location>
        <begin position="195"/>
        <end position="218"/>
    </location>
</feature>
<evidence type="ECO:0000256" key="6">
    <source>
        <dbReference type="SAM" id="Phobius"/>
    </source>
</evidence>
<evidence type="ECO:0000313" key="8">
    <source>
        <dbReference type="EMBL" id="KRM53230.1"/>
    </source>
</evidence>
<dbReference type="EMBL" id="AYYZ01000005">
    <property type="protein sequence ID" value="KRM53230.1"/>
    <property type="molecule type" value="Genomic_DNA"/>
</dbReference>
<evidence type="ECO:0000256" key="5">
    <source>
        <dbReference type="ARBA" id="ARBA00023136"/>
    </source>
</evidence>
<dbReference type="InterPro" id="IPR037185">
    <property type="entry name" value="EmrE-like"/>
</dbReference>
<dbReference type="InterPro" id="IPR000620">
    <property type="entry name" value="EamA_dom"/>
</dbReference>
<keyword evidence="4 6" id="KW-1133">Transmembrane helix</keyword>
<feature type="transmembrane region" description="Helical" evidence="6">
    <location>
        <begin position="296"/>
        <end position="315"/>
    </location>
</feature>
<sequence>MKKRISYVCILTTALVFSLMEIVLKLASNQVTGLNGIQISFWRFVIAVACFLPFMMQQIKRQKISFTGKDWCNFILLGFVFVVCCMSMYQISCKLEPAAIAAIIFSCNPVFVLLFSKLILHKRLTGIEKGTLFFALVGMVLVVSPHELLSQLNNWQGILISISGSALFGLYTVLSKRYLNENPGTNGFIISGMSFLCGLVELWIVIGLTHISVISNFFKAIPSLQMFSSVPVISNLNAANVGILLFIGVVITAVGYGCYFYAVENAGSFPASSSFFIKSILSPILAVIILHEQMKLTVIIGIILVIIGLALPFVFKKKEA</sequence>
<dbReference type="PANTHER" id="PTHR32322">
    <property type="entry name" value="INNER MEMBRANE TRANSPORTER"/>
    <property type="match status" value="1"/>
</dbReference>
<dbReference type="RefSeq" id="WP_057906152.1">
    <property type="nucleotide sequence ID" value="NZ_AYYZ01000005.1"/>
</dbReference>
<dbReference type="SUPFAM" id="SSF103481">
    <property type="entry name" value="Multidrug resistance efflux transporter EmrE"/>
    <property type="match status" value="2"/>
</dbReference>
<feature type="transmembrane region" description="Helical" evidence="6">
    <location>
        <begin position="238"/>
        <end position="262"/>
    </location>
</feature>
<evidence type="ECO:0000256" key="2">
    <source>
        <dbReference type="ARBA" id="ARBA00007362"/>
    </source>
</evidence>
<dbReference type="STRING" id="1423820.FC64_GL000801"/>
<evidence type="ECO:0000256" key="3">
    <source>
        <dbReference type="ARBA" id="ARBA00022692"/>
    </source>
</evidence>
<keyword evidence="5 6" id="KW-0472">Membrane</keyword>
<keyword evidence="3 6" id="KW-0812">Transmembrane</keyword>
<evidence type="ECO:0000259" key="7">
    <source>
        <dbReference type="Pfam" id="PF00892"/>
    </source>
</evidence>
<organism evidence="8 9">
    <name type="scientific">Ligilactobacillus araffinosus DSM 20653</name>
    <dbReference type="NCBI Taxonomy" id="1423820"/>
    <lineage>
        <taxon>Bacteria</taxon>
        <taxon>Bacillati</taxon>
        <taxon>Bacillota</taxon>
        <taxon>Bacilli</taxon>
        <taxon>Lactobacillales</taxon>
        <taxon>Lactobacillaceae</taxon>
        <taxon>Ligilactobacillus</taxon>
    </lineage>
</organism>
<feature type="transmembrane region" description="Helical" evidence="6">
    <location>
        <begin position="37"/>
        <end position="59"/>
    </location>
</feature>
<dbReference type="InterPro" id="IPR050638">
    <property type="entry name" value="AA-Vitamin_Transporters"/>
</dbReference>
<feature type="transmembrane region" description="Helical" evidence="6">
    <location>
        <begin position="98"/>
        <end position="120"/>
    </location>
</feature>
<dbReference type="PATRIC" id="fig|1423820.4.peg.817"/>
<feature type="transmembrane region" description="Helical" evidence="6">
    <location>
        <begin position="155"/>
        <end position="174"/>
    </location>
</feature>
<dbReference type="Proteomes" id="UP000051291">
    <property type="component" value="Unassembled WGS sequence"/>
</dbReference>
<accession>A0A0R1ZET0</accession>
<evidence type="ECO:0000313" key="9">
    <source>
        <dbReference type="Proteomes" id="UP000051291"/>
    </source>
</evidence>
<proteinExistence type="inferred from homology"/>
<dbReference type="GO" id="GO:0016020">
    <property type="term" value="C:membrane"/>
    <property type="evidence" value="ECO:0007669"/>
    <property type="project" value="UniProtKB-SubCell"/>
</dbReference>
<evidence type="ECO:0000256" key="4">
    <source>
        <dbReference type="ARBA" id="ARBA00022989"/>
    </source>
</evidence>